<reference evidence="2 3" key="1">
    <citation type="journal article" date="2019" name="Genome Biol. Evol.">
        <title>Insights into the evolution of the New World diploid cottons (Gossypium, subgenus Houzingenia) based on genome sequencing.</title>
        <authorList>
            <person name="Grover C.E."/>
            <person name="Arick M.A. 2nd"/>
            <person name="Thrash A."/>
            <person name="Conover J.L."/>
            <person name="Sanders W.S."/>
            <person name="Peterson D.G."/>
            <person name="Frelichowski J.E."/>
            <person name="Scheffler J.A."/>
            <person name="Scheffler B.E."/>
            <person name="Wendel J.F."/>
        </authorList>
    </citation>
    <scope>NUCLEOTIDE SEQUENCE [LARGE SCALE GENOMIC DNA]</scope>
    <source>
        <strain evidence="2">27</strain>
        <tissue evidence="2">Leaf</tissue>
    </source>
</reference>
<gene>
    <name evidence="2" type="ORF">Godav_023341</name>
</gene>
<dbReference type="InterPro" id="IPR019557">
    <property type="entry name" value="AminoTfrase-like_pln_mobile"/>
</dbReference>
<sequence length="59" mass="6635">FTITLEDVELQLGFSVNGLVVTGVVHVDDWSAICHQLLGKVPDKFSGSRIEMKWLEDNF</sequence>
<comment type="caution">
    <text evidence="2">The sequence shown here is derived from an EMBL/GenBank/DDBJ whole genome shotgun (WGS) entry which is preliminary data.</text>
</comment>
<organism evidence="2 3">
    <name type="scientific">Gossypium davidsonii</name>
    <name type="common">Davidson's cotton</name>
    <name type="synonym">Gossypium klotzschianum subsp. davidsonii</name>
    <dbReference type="NCBI Taxonomy" id="34287"/>
    <lineage>
        <taxon>Eukaryota</taxon>
        <taxon>Viridiplantae</taxon>
        <taxon>Streptophyta</taxon>
        <taxon>Embryophyta</taxon>
        <taxon>Tracheophyta</taxon>
        <taxon>Spermatophyta</taxon>
        <taxon>Magnoliopsida</taxon>
        <taxon>eudicotyledons</taxon>
        <taxon>Gunneridae</taxon>
        <taxon>Pentapetalae</taxon>
        <taxon>rosids</taxon>
        <taxon>malvids</taxon>
        <taxon>Malvales</taxon>
        <taxon>Malvaceae</taxon>
        <taxon>Malvoideae</taxon>
        <taxon>Gossypium</taxon>
    </lineage>
</organism>
<feature type="non-terminal residue" evidence="2">
    <location>
        <position position="1"/>
    </location>
</feature>
<dbReference type="Pfam" id="PF10536">
    <property type="entry name" value="PMD"/>
    <property type="match status" value="1"/>
</dbReference>
<feature type="domain" description="Aminotransferase-like plant mobile" evidence="1">
    <location>
        <begin position="2"/>
        <end position="58"/>
    </location>
</feature>
<evidence type="ECO:0000313" key="2">
    <source>
        <dbReference type="EMBL" id="MBA0628658.1"/>
    </source>
</evidence>
<feature type="non-terminal residue" evidence="2">
    <location>
        <position position="59"/>
    </location>
</feature>
<accession>A0A7J8SRA3</accession>
<dbReference type="AlphaFoldDB" id="A0A7J8SRA3"/>
<evidence type="ECO:0000259" key="1">
    <source>
        <dbReference type="Pfam" id="PF10536"/>
    </source>
</evidence>
<keyword evidence="3" id="KW-1185">Reference proteome</keyword>
<dbReference type="EMBL" id="JABFAC010000011">
    <property type="protein sequence ID" value="MBA0628658.1"/>
    <property type="molecule type" value="Genomic_DNA"/>
</dbReference>
<proteinExistence type="predicted"/>
<dbReference type="Proteomes" id="UP000593561">
    <property type="component" value="Unassembled WGS sequence"/>
</dbReference>
<evidence type="ECO:0000313" key="3">
    <source>
        <dbReference type="Proteomes" id="UP000593561"/>
    </source>
</evidence>
<protein>
    <recommendedName>
        <fullName evidence="1">Aminotransferase-like plant mobile domain-containing protein</fullName>
    </recommendedName>
</protein>
<name>A0A7J8SRA3_GOSDV</name>